<evidence type="ECO:0000256" key="5">
    <source>
        <dbReference type="ARBA" id="ARBA00022792"/>
    </source>
</evidence>
<dbReference type="CDD" id="cd12153">
    <property type="entry name" value="F1-ATPase_epsilon"/>
    <property type="match status" value="1"/>
</dbReference>
<evidence type="ECO:0000256" key="8">
    <source>
        <dbReference type="ARBA" id="ARBA00023128"/>
    </source>
</evidence>
<evidence type="ECO:0000313" key="12">
    <source>
        <dbReference type="Ensembl" id="ENSCSEP00000030773.1"/>
    </source>
</evidence>
<dbReference type="GeneTree" id="ENSGT00940000167348"/>
<dbReference type="AlphaFoldDB" id="A0A3P8WTL7"/>
<keyword evidence="8" id="KW-0496">Mitochondrion</keyword>
<keyword evidence="6" id="KW-0007">Acetylation</keyword>
<keyword evidence="5" id="KW-0999">Mitochondrion inner membrane</keyword>
<dbReference type="GO" id="GO:0045259">
    <property type="term" value="C:proton-transporting ATP synthase complex"/>
    <property type="evidence" value="ECO:0007669"/>
    <property type="project" value="UniProtKB-KW"/>
</dbReference>
<keyword evidence="4" id="KW-0375">Hydrogen ion transport</keyword>
<proteinExistence type="inferred from homology"/>
<evidence type="ECO:0000256" key="2">
    <source>
        <dbReference type="ARBA" id="ARBA00009502"/>
    </source>
</evidence>
<sequence length="50" mass="5471">MVAYWRQAGVSYIRFSAICASALRAALKPQFQAEAQKAAESSVKILKPSK</sequence>
<organism evidence="12 13">
    <name type="scientific">Cynoglossus semilaevis</name>
    <name type="common">Tongue sole</name>
    <dbReference type="NCBI Taxonomy" id="244447"/>
    <lineage>
        <taxon>Eukaryota</taxon>
        <taxon>Metazoa</taxon>
        <taxon>Chordata</taxon>
        <taxon>Craniata</taxon>
        <taxon>Vertebrata</taxon>
        <taxon>Euteleostomi</taxon>
        <taxon>Actinopterygii</taxon>
        <taxon>Neopterygii</taxon>
        <taxon>Teleostei</taxon>
        <taxon>Neoteleostei</taxon>
        <taxon>Acanthomorphata</taxon>
        <taxon>Carangaria</taxon>
        <taxon>Pleuronectiformes</taxon>
        <taxon>Pleuronectoidei</taxon>
        <taxon>Cynoglossidae</taxon>
        <taxon>Cynoglossinae</taxon>
        <taxon>Cynoglossus</taxon>
    </lineage>
</organism>
<dbReference type="Proteomes" id="UP000265120">
    <property type="component" value="Chromosome 10"/>
</dbReference>
<evidence type="ECO:0000256" key="9">
    <source>
        <dbReference type="ARBA" id="ARBA00023136"/>
    </source>
</evidence>
<dbReference type="InParanoid" id="A0A3P8WTL7"/>
<comment type="subcellular location">
    <subcellularLocation>
        <location evidence="1">Mitochondrion inner membrane</location>
    </subcellularLocation>
</comment>
<evidence type="ECO:0000313" key="13">
    <source>
        <dbReference type="Proteomes" id="UP000265120"/>
    </source>
</evidence>
<name>A0A3P8WTL7_CYNSE</name>
<dbReference type="InterPro" id="IPR036742">
    <property type="entry name" value="ATP_synth_F1_esu_sf_mt"/>
</dbReference>
<comment type="similarity">
    <text evidence="2">Belongs to the eukaryotic ATPase epsilon family.</text>
</comment>
<evidence type="ECO:0000256" key="11">
    <source>
        <dbReference type="ARBA" id="ARBA00023310"/>
    </source>
</evidence>
<evidence type="ECO:0000256" key="10">
    <source>
        <dbReference type="ARBA" id="ARBA00023196"/>
    </source>
</evidence>
<dbReference type="RefSeq" id="XP_016891159.1">
    <property type="nucleotide sequence ID" value="XM_017035670.2"/>
</dbReference>
<dbReference type="FunFam" id="1.10.1620.20:FF:000001">
    <property type="entry name" value="ATP synthase subunit epsilon, mitochondrial"/>
    <property type="match status" value="1"/>
</dbReference>
<dbReference type="CTD" id="514"/>
<reference evidence="12" key="3">
    <citation type="submission" date="2025-09" db="UniProtKB">
        <authorList>
            <consortium name="Ensembl"/>
        </authorList>
    </citation>
    <scope>IDENTIFICATION</scope>
</reference>
<dbReference type="OrthoDB" id="269124at2759"/>
<dbReference type="KEGG" id="csem:103384524"/>
<reference evidence="12" key="2">
    <citation type="submission" date="2025-08" db="UniProtKB">
        <authorList>
            <consortium name="Ensembl"/>
        </authorList>
    </citation>
    <scope>IDENTIFICATION</scope>
</reference>
<keyword evidence="7" id="KW-0406">Ion transport</keyword>
<keyword evidence="3" id="KW-0813">Transport</keyword>
<evidence type="ECO:0000256" key="1">
    <source>
        <dbReference type="ARBA" id="ARBA00004273"/>
    </source>
</evidence>
<accession>A0A3P8WTL7</accession>
<evidence type="ECO:0000256" key="7">
    <source>
        <dbReference type="ARBA" id="ARBA00023065"/>
    </source>
</evidence>
<dbReference type="PANTHER" id="PTHR12448:SF0">
    <property type="entry name" value="ATP SYNTHASE SUBUNIT EPSILON, MITOCHONDRIAL"/>
    <property type="match status" value="1"/>
</dbReference>
<dbReference type="FunCoup" id="A0A3P8WTL7">
    <property type="interactions" value="253"/>
</dbReference>
<dbReference type="GO" id="GO:0042776">
    <property type="term" value="P:proton motive force-driven mitochondrial ATP synthesis"/>
    <property type="evidence" value="ECO:0007669"/>
    <property type="project" value="TreeGrafter"/>
</dbReference>
<dbReference type="GO" id="GO:0005743">
    <property type="term" value="C:mitochondrial inner membrane"/>
    <property type="evidence" value="ECO:0007669"/>
    <property type="project" value="UniProtKB-SubCell"/>
</dbReference>
<dbReference type="GO" id="GO:0046933">
    <property type="term" value="F:proton-transporting ATP synthase activity, rotational mechanism"/>
    <property type="evidence" value="ECO:0007669"/>
    <property type="project" value="InterPro"/>
</dbReference>
<dbReference type="GeneID" id="103384524"/>
<reference evidence="12 13" key="1">
    <citation type="journal article" date="2014" name="Nat. Genet.">
        <title>Whole-genome sequence of a flatfish provides insights into ZW sex chromosome evolution and adaptation to a benthic lifestyle.</title>
        <authorList>
            <person name="Chen S."/>
            <person name="Zhang G."/>
            <person name="Shao C."/>
            <person name="Huang Q."/>
            <person name="Liu G."/>
            <person name="Zhang P."/>
            <person name="Song W."/>
            <person name="An N."/>
            <person name="Chalopin D."/>
            <person name="Volff J.N."/>
            <person name="Hong Y."/>
            <person name="Li Q."/>
            <person name="Sha Z."/>
            <person name="Zhou H."/>
            <person name="Xie M."/>
            <person name="Yu Q."/>
            <person name="Liu Y."/>
            <person name="Xiang H."/>
            <person name="Wang N."/>
            <person name="Wu K."/>
            <person name="Yang C."/>
            <person name="Zhou Q."/>
            <person name="Liao X."/>
            <person name="Yang L."/>
            <person name="Hu Q."/>
            <person name="Zhang J."/>
            <person name="Meng L."/>
            <person name="Jin L."/>
            <person name="Tian Y."/>
            <person name="Lian J."/>
            <person name="Yang J."/>
            <person name="Miao G."/>
            <person name="Liu S."/>
            <person name="Liang Z."/>
            <person name="Yan F."/>
            <person name="Li Y."/>
            <person name="Sun B."/>
            <person name="Zhang H."/>
            <person name="Zhang J."/>
            <person name="Zhu Y."/>
            <person name="Du M."/>
            <person name="Zhao Y."/>
            <person name="Schartl M."/>
            <person name="Tang Q."/>
            <person name="Wang J."/>
        </authorList>
    </citation>
    <scope>NUCLEOTIDE SEQUENCE</scope>
</reference>
<dbReference type="Pfam" id="PF04627">
    <property type="entry name" value="ATP-synt_Eps"/>
    <property type="match status" value="1"/>
</dbReference>
<dbReference type="OMA" id="QICAQVV"/>
<dbReference type="STRING" id="244447.ENSCSEP00000030773"/>
<keyword evidence="9" id="KW-0472">Membrane</keyword>
<evidence type="ECO:0000256" key="4">
    <source>
        <dbReference type="ARBA" id="ARBA00022781"/>
    </source>
</evidence>
<evidence type="ECO:0000256" key="6">
    <source>
        <dbReference type="ARBA" id="ARBA00022990"/>
    </source>
</evidence>
<keyword evidence="11" id="KW-0066">ATP synthesis</keyword>
<protein>
    <submittedName>
        <fullName evidence="12">ATP synthase F1 subunit epsilon</fullName>
    </submittedName>
</protein>
<keyword evidence="10" id="KW-0139">CF(1)</keyword>
<dbReference type="PANTHER" id="PTHR12448">
    <property type="entry name" value="ATP SYNTHASE EPSILON CHAIN, MITOCHONDRIAL"/>
    <property type="match status" value="1"/>
</dbReference>
<keyword evidence="13" id="KW-1185">Reference proteome</keyword>
<dbReference type="SUPFAM" id="SSF48690">
    <property type="entry name" value="Epsilon subunit of mitochondrial F1F0-ATP synthase"/>
    <property type="match status" value="1"/>
</dbReference>
<dbReference type="Ensembl" id="ENSCSET00000031180.1">
    <property type="protein sequence ID" value="ENSCSEP00000030773.1"/>
    <property type="gene ID" value="ENSCSEG00000019709.1"/>
</dbReference>
<dbReference type="Gene3D" id="1.10.1620.20">
    <property type="entry name" value="ATP synthase, F1 complex, epsilon subunit superfamily, mitochondrial"/>
    <property type="match status" value="1"/>
</dbReference>
<dbReference type="InterPro" id="IPR006721">
    <property type="entry name" value="ATP_synth_F1_esu_mt"/>
</dbReference>
<evidence type="ECO:0000256" key="3">
    <source>
        <dbReference type="ARBA" id="ARBA00022448"/>
    </source>
</evidence>